<dbReference type="EMBL" id="BPLR01016910">
    <property type="protein sequence ID" value="GIY87216.1"/>
    <property type="molecule type" value="Genomic_DNA"/>
</dbReference>
<name>A0AAV4WWE5_CAEEX</name>
<proteinExistence type="predicted"/>
<dbReference type="Proteomes" id="UP001054945">
    <property type="component" value="Unassembled WGS sequence"/>
</dbReference>
<evidence type="ECO:0000313" key="1">
    <source>
        <dbReference type="EMBL" id="GIY87216.1"/>
    </source>
</evidence>
<reference evidence="1 2" key="1">
    <citation type="submission" date="2021-06" db="EMBL/GenBank/DDBJ databases">
        <title>Caerostris extrusa draft genome.</title>
        <authorList>
            <person name="Kono N."/>
            <person name="Arakawa K."/>
        </authorList>
    </citation>
    <scope>NUCLEOTIDE SEQUENCE [LARGE SCALE GENOMIC DNA]</scope>
</reference>
<dbReference type="AlphaFoldDB" id="A0AAV4WWE5"/>
<accession>A0AAV4WWE5</accession>
<gene>
    <name evidence="1" type="ORF">CEXT_618731</name>
</gene>
<keyword evidence="2" id="KW-1185">Reference proteome</keyword>
<organism evidence="1 2">
    <name type="scientific">Caerostris extrusa</name>
    <name type="common">Bark spider</name>
    <name type="synonym">Caerostris bankana</name>
    <dbReference type="NCBI Taxonomy" id="172846"/>
    <lineage>
        <taxon>Eukaryota</taxon>
        <taxon>Metazoa</taxon>
        <taxon>Ecdysozoa</taxon>
        <taxon>Arthropoda</taxon>
        <taxon>Chelicerata</taxon>
        <taxon>Arachnida</taxon>
        <taxon>Araneae</taxon>
        <taxon>Araneomorphae</taxon>
        <taxon>Entelegynae</taxon>
        <taxon>Araneoidea</taxon>
        <taxon>Araneidae</taxon>
        <taxon>Caerostris</taxon>
    </lineage>
</organism>
<evidence type="ECO:0000313" key="2">
    <source>
        <dbReference type="Proteomes" id="UP001054945"/>
    </source>
</evidence>
<sequence>MASSYLVDVTSIFERGALPEHHHPEWPVRLILDVADLQTGILHFWPEGQEHLSFALEKTRKLFQTSRYFGRPDGQLASPLAFGSSGI</sequence>
<protein>
    <submittedName>
        <fullName evidence="1">Uncharacterized protein</fullName>
    </submittedName>
</protein>
<comment type="caution">
    <text evidence="1">The sequence shown here is derived from an EMBL/GenBank/DDBJ whole genome shotgun (WGS) entry which is preliminary data.</text>
</comment>